<dbReference type="Pfam" id="PF13439">
    <property type="entry name" value="Glyco_transf_4"/>
    <property type="match status" value="1"/>
</dbReference>
<evidence type="ECO:0000259" key="2">
    <source>
        <dbReference type="Pfam" id="PF13439"/>
    </source>
</evidence>
<keyword evidence="3" id="KW-0808">Transferase</keyword>
<accession>A0ABZ2J2C0</accession>
<dbReference type="Proteomes" id="UP001375370">
    <property type="component" value="Chromosome"/>
</dbReference>
<evidence type="ECO:0000313" key="3">
    <source>
        <dbReference type="EMBL" id="WWX25059.1"/>
    </source>
</evidence>
<dbReference type="Gene3D" id="3.40.50.2000">
    <property type="entry name" value="Glycogen Phosphorylase B"/>
    <property type="match status" value="2"/>
</dbReference>
<organism evidence="3 4">
    <name type="scientific">Candidatus Dehalogenimonas loeffleri</name>
    <dbReference type="NCBI Taxonomy" id="3127115"/>
    <lineage>
        <taxon>Bacteria</taxon>
        <taxon>Bacillati</taxon>
        <taxon>Chloroflexota</taxon>
        <taxon>Dehalococcoidia</taxon>
        <taxon>Dehalococcoidales</taxon>
        <taxon>Dehalococcoidaceae</taxon>
        <taxon>Dehalogenimonas</taxon>
    </lineage>
</organism>
<dbReference type="EC" id="2.4.-.-" evidence="3"/>
<dbReference type="SUPFAM" id="SSF53756">
    <property type="entry name" value="UDP-Glycosyltransferase/glycogen phosphorylase"/>
    <property type="match status" value="1"/>
</dbReference>
<dbReference type="InterPro" id="IPR050194">
    <property type="entry name" value="Glycosyltransferase_grp1"/>
</dbReference>
<dbReference type="Pfam" id="PF00534">
    <property type="entry name" value="Glycos_transf_1"/>
    <property type="match status" value="1"/>
</dbReference>
<evidence type="ECO:0000259" key="1">
    <source>
        <dbReference type="Pfam" id="PF00534"/>
    </source>
</evidence>
<dbReference type="InterPro" id="IPR001296">
    <property type="entry name" value="Glyco_trans_1"/>
</dbReference>
<dbReference type="CDD" id="cd03801">
    <property type="entry name" value="GT4_PimA-like"/>
    <property type="match status" value="1"/>
</dbReference>
<dbReference type="InterPro" id="IPR028098">
    <property type="entry name" value="Glyco_trans_4-like_N"/>
</dbReference>
<proteinExistence type="predicted"/>
<sequence>MRIALVAPYDFAYHGGVANHVTALERHLTALGHHVVIIAPASKPVTAFGNRFVHIGTPRPMPASGSVARITISVRLANKIKAVLAKEQFDIVHLHEPFMIMLCSAVLRYSQATNIGTFHAAEGKPGYNFGWPVSRWILNRRARKLQGHIAVSAAARDYHSRYVKADYSVIPNGIDLTHFHPDVEPIAEYCDDKLNLLFVGRLEKRKGLKYLIDAFKKVHHHNPETRLIIIGPGTRMRPKFEKQVRDAHLTDSVVFVDCVSYQDLPRYYKTADIFCAPATGQESFGIILLEAMAAGKPVVASRISGYAGVLTHEQEGLLVKPKNAADLAKALNRLIDDPALRAQLGARGLETVKNYGWDKVAVRILEYYRLTLLRHGKTVSAEDTQPQTLTIV</sequence>
<dbReference type="PANTHER" id="PTHR45947:SF3">
    <property type="entry name" value="SULFOQUINOVOSYL TRANSFERASE SQD2"/>
    <property type="match status" value="1"/>
</dbReference>
<keyword evidence="3" id="KW-0328">Glycosyltransferase</keyword>
<dbReference type="EMBL" id="CP146612">
    <property type="protein sequence ID" value="WWX25059.1"/>
    <property type="molecule type" value="Genomic_DNA"/>
</dbReference>
<name>A0ABZ2J2C0_9CHLR</name>
<dbReference type="PANTHER" id="PTHR45947">
    <property type="entry name" value="SULFOQUINOVOSYL TRANSFERASE SQD2"/>
    <property type="match status" value="1"/>
</dbReference>
<protein>
    <submittedName>
        <fullName evidence="3">Glycosyltransferase family 4 protein</fullName>
        <ecNumber evidence="3">2.4.-.-</ecNumber>
    </submittedName>
</protein>
<reference evidence="3 4" key="1">
    <citation type="submission" date="2024-03" db="EMBL/GenBank/DDBJ databases">
        <title>A Dehalogenimonas Isolated from Estuarine Sediments Dihaloeliminates Chlorinated Alkanes.</title>
        <authorList>
            <person name="Yang Y."/>
            <person name="Wang H."/>
        </authorList>
    </citation>
    <scope>NUCLEOTIDE SEQUENCE [LARGE SCALE GENOMIC DNA]</scope>
    <source>
        <strain evidence="3 4">W</strain>
    </source>
</reference>
<dbReference type="GO" id="GO:0016757">
    <property type="term" value="F:glycosyltransferase activity"/>
    <property type="evidence" value="ECO:0007669"/>
    <property type="project" value="UniProtKB-KW"/>
</dbReference>
<evidence type="ECO:0000313" key="4">
    <source>
        <dbReference type="Proteomes" id="UP001375370"/>
    </source>
</evidence>
<feature type="domain" description="Glycosyl transferase family 1" evidence="1">
    <location>
        <begin position="192"/>
        <end position="348"/>
    </location>
</feature>
<gene>
    <name evidence="3" type="ORF">V8247_07310</name>
</gene>
<keyword evidence="4" id="KW-1185">Reference proteome</keyword>
<feature type="domain" description="Glycosyltransferase subfamily 4-like N-terminal" evidence="2">
    <location>
        <begin position="15"/>
        <end position="177"/>
    </location>
</feature>